<dbReference type="SUPFAM" id="SSF103088">
    <property type="entry name" value="OmpA-like"/>
    <property type="match status" value="1"/>
</dbReference>
<dbReference type="InterPro" id="IPR036737">
    <property type="entry name" value="OmpA-like_sf"/>
</dbReference>
<dbReference type="Proteomes" id="UP000283295">
    <property type="component" value="Unassembled WGS sequence"/>
</dbReference>
<keyword evidence="5 9" id="KW-1133">Transmembrane helix</keyword>
<dbReference type="PANTHER" id="PTHR30329">
    <property type="entry name" value="STATOR ELEMENT OF FLAGELLAR MOTOR COMPLEX"/>
    <property type="match status" value="1"/>
</dbReference>
<keyword evidence="8" id="KW-0175">Coiled coil</keyword>
<comment type="similarity">
    <text evidence="2">Belongs to the MotB family.</text>
</comment>
<evidence type="ECO:0000256" key="6">
    <source>
        <dbReference type="ARBA" id="ARBA00023136"/>
    </source>
</evidence>
<proteinExistence type="inferred from homology"/>
<keyword evidence="4 9" id="KW-0812">Transmembrane</keyword>
<protein>
    <submittedName>
        <fullName evidence="11">OmpA family protein</fullName>
    </submittedName>
</protein>
<dbReference type="GO" id="GO:0005886">
    <property type="term" value="C:plasma membrane"/>
    <property type="evidence" value="ECO:0007669"/>
    <property type="project" value="UniProtKB-SubCell"/>
</dbReference>
<dbReference type="InterPro" id="IPR025713">
    <property type="entry name" value="MotB-like_N_dom"/>
</dbReference>
<comment type="caution">
    <text evidence="11">The sequence shown here is derived from an EMBL/GenBank/DDBJ whole genome shotgun (WGS) entry which is preliminary data.</text>
</comment>
<keyword evidence="6 7" id="KW-0472">Membrane</keyword>
<evidence type="ECO:0000313" key="12">
    <source>
        <dbReference type="Proteomes" id="UP000283295"/>
    </source>
</evidence>
<dbReference type="InterPro" id="IPR050330">
    <property type="entry name" value="Bact_OuterMem_StrucFunc"/>
</dbReference>
<dbReference type="Gene3D" id="3.30.1330.60">
    <property type="entry name" value="OmpA-like domain"/>
    <property type="match status" value="1"/>
</dbReference>
<evidence type="ECO:0000256" key="4">
    <source>
        <dbReference type="ARBA" id="ARBA00022692"/>
    </source>
</evidence>
<dbReference type="OrthoDB" id="9805566at2"/>
<feature type="domain" description="OmpA-like" evidence="10">
    <location>
        <begin position="102"/>
        <end position="237"/>
    </location>
</feature>
<reference evidence="11 12" key="1">
    <citation type="submission" date="2018-08" db="EMBL/GenBank/DDBJ databases">
        <title>A genome reference for cultivated species of the human gut microbiota.</title>
        <authorList>
            <person name="Zou Y."/>
            <person name="Xue W."/>
            <person name="Luo G."/>
        </authorList>
    </citation>
    <scope>NUCLEOTIDE SEQUENCE [LARGE SCALE GENOMIC DNA]</scope>
    <source>
        <strain evidence="11 12">AF22-21</strain>
    </source>
</reference>
<name>A0A3R5WLT8_9FIRM</name>
<comment type="subcellular location">
    <subcellularLocation>
        <location evidence="1">Cell membrane</location>
        <topology evidence="1">Single-pass membrane protein</topology>
    </subcellularLocation>
</comment>
<dbReference type="AlphaFoldDB" id="A0A3R5WLT8"/>
<evidence type="ECO:0000256" key="9">
    <source>
        <dbReference type="SAM" id="Phobius"/>
    </source>
</evidence>
<dbReference type="EMBL" id="QRVK01000008">
    <property type="protein sequence ID" value="RGS43243.1"/>
    <property type="molecule type" value="Genomic_DNA"/>
</dbReference>
<dbReference type="CDD" id="cd07185">
    <property type="entry name" value="OmpA_C-like"/>
    <property type="match status" value="1"/>
</dbReference>
<dbReference type="InterPro" id="IPR006665">
    <property type="entry name" value="OmpA-like"/>
</dbReference>
<evidence type="ECO:0000256" key="3">
    <source>
        <dbReference type="ARBA" id="ARBA00022475"/>
    </source>
</evidence>
<evidence type="ECO:0000313" key="11">
    <source>
        <dbReference type="EMBL" id="RGS43243.1"/>
    </source>
</evidence>
<evidence type="ECO:0000256" key="8">
    <source>
        <dbReference type="SAM" id="Coils"/>
    </source>
</evidence>
<organism evidence="11 12">
    <name type="scientific">Coprococcus eutactus</name>
    <dbReference type="NCBI Taxonomy" id="33043"/>
    <lineage>
        <taxon>Bacteria</taxon>
        <taxon>Bacillati</taxon>
        <taxon>Bacillota</taxon>
        <taxon>Clostridia</taxon>
        <taxon>Lachnospirales</taxon>
        <taxon>Lachnospiraceae</taxon>
        <taxon>Coprococcus</taxon>
    </lineage>
</organism>
<dbReference type="RefSeq" id="WP_022059657.1">
    <property type="nucleotide sequence ID" value="NZ_JAJCMH010000011.1"/>
</dbReference>
<evidence type="ECO:0000256" key="1">
    <source>
        <dbReference type="ARBA" id="ARBA00004162"/>
    </source>
</evidence>
<feature type="coiled-coil region" evidence="8">
    <location>
        <begin position="38"/>
        <end position="79"/>
    </location>
</feature>
<keyword evidence="3" id="KW-1003">Cell membrane</keyword>
<gene>
    <name evidence="11" type="ORF">DWX94_04970</name>
</gene>
<evidence type="ECO:0000259" key="10">
    <source>
        <dbReference type="PROSITE" id="PS51123"/>
    </source>
</evidence>
<evidence type="ECO:0000256" key="5">
    <source>
        <dbReference type="ARBA" id="ARBA00022989"/>
    </source>
</evidence>
<dbReference type="PROSITE" id="PS51123">
    <property type="entry name" value="OMPA_2"/>
    <property type="match status" value="1"/>
</dbReference>
<accession>A0A3R5WLT8</accession>
<evidence type="ECO:0000256" key="2">
    <source>
        <dbReference type="ARBA" id="ARBA00008914"/>
    </source>
</evidence>
<evidence type="ECO:0000256" key="7">
    <source>
        <dbReference type="PROSITE-ProRule" id="PRU00473"/>
    </source>
</evidence>
<sequence>MSRKRRRHEDEETSYWLSYSDMMAALLLIFILIISFTLMQSKRQYESKQEQLDEQKKIIADQEKMLDEQQKELDRIAGIRSDLVKALRDEFSGSSLNVKIDEKTGAITFDAGVLFDVSDSELKEDGKKFINQFLPKYCSVLLSDDYRDYVSEIIIEGHTDTNGSYIYNLELSQQRAFSVAKYCLTESNGIISSGQEEQLRTVLTANGKSYSNPIYGDDGEVDMDASRRVEIKFRLQDEEMIDEMMDILKDK</sequence>
<dbReference type="Pfam" id="PF00691">
    <property type="entry name" value="OmpA"/>
    <property type="match status" value="1"/>
</dbReference>
<dbReference type="Pfam" id="PF13677">
    <property type="entry name" value="MotB_plug"/>
    <property type="match status" value="1"/>
</dbReference>
<feature type="transmembrane region" description="Helical" evidence="9">
    <location>
        <begin position="21"/>
        <end position="39"/>
    </location>
</feature>
<dbReference type="PANTHER" id="PTHR30329:SF21">
    <property type="entry name" value="LIPOPROTEIN YIAD-RELATED"/>
    <property type="match status" value="1"/>
</dbReference>